<keyword evidence="5" id="KW-0274">FAD</keyword>
<dbReference type="RefSeq" id="XP_013239079.1">
    <property type="nucleotide sequence ID" value="XM_013383625.1"/>
</dbReference>
<name>A0A098VUK1_9MICR</name>
<dbReference type="EC" id="1.5.5.2" evidence="2 5"/>
<evidence type="ECO:0000256" key="2">
    <source>
        <dbReference type="ARBA" id="ARBA00012695"/>
    </source>
</evidence>
<evidence type="ECO:0000313" key="7">
    <source>
        <dbReference type="EMBL" id="KGG52652.1"/>
    </source>
</evidence>
<dbReference type="PANTHER" id="PTHR13914:SF0">
    <property type="entry name" value="PROLINE DEHYDROGENASE 1, MITOCHONDRIAL"/>
    <property type="match status" value="1"/>
</dbReference>
<evidence type="ECO:0000256" key="1">
    <source>
        <dbReference type="ARBA" id="ARBA00005869"/>
    </source>
</evidence>
<reference evidence="7 8" key="1">
    <citation type="submission" date="2014-04" db="EMBL/GenBank/DDBJ databases">
        <title>A new species of microsporidia sheds light on the evolution of extreme parasitism.</title>
        <authorList>
            <person name="Haag K.L."/>
            <person name="James T.Y."/>
            <person name="Larsson R."/>
            <person name="Schaer T.M."/>
            <person name="Refardt D."/>
            <person name="Pombert J.-F."/>
            <person name="Ebert D."/>
        </authorList>
    </citation>
    <scope>NUCLEOTIDE SEQUENCE [LARGE SCALE GENOMIC DNA]</scope>
    <source>
        <strain evidence="7 8">UGP3</strain>
        <tissue evidence="7">Spores</tissue>
    </source>
</reference>
<evidence type="ECO:0000259" key="6">
    <source>
        <dbReference type="Pfam" id="PF01619"/>
    </source>
</evidence>
<dbReference type="Gene3D" id="3.20.20.220">
    <property type="match status" value="1"/>
</dbReference>
<evidence type="ECO:0000256" key="5">
    <source>
        <dbReference type="RuleBase" id="RU364054"/>
    </source>
</evidence>
<organism evidence="7 8">
    <name type="scientific">Mitosporidium daphniae</name>
    <dbReference type="NCBI Taxonomy" id="1485682"/>
    <lineage>
        <taxon>Eukaryota</taxon>
        <taxon>Fungi</taxon>
        <taxon>Fungi incertae sedis</taxon>
        <taxon>Microsporidia</taxon>
        <taxon>Mitosporidium</taxon>
    </lineage>
</organism>
<dbReference type="PANTHER" id="PTHR13914">
    <property type="entry name" value="PROLINE OXIDASE"/>
    <property type="match status" value="1"/>
</dbReference>
<keyword evidence="8" id="KW-1185">Reference proteome</keyword>
<feature type="domain" description="Proline dehydrogenase" evidence="6">
    <location>
        <begin position="2"/>
        <end position="49"/>
    </location>
</feature>
<protein>
    <recommendedName>
        <fullName evidence="2 5">Proline dehydrogenase</fullName>
        <ecNumber evidence="2 5">1.5.5.2</ecNumber>
    </recommendedName>
</protein>
<dbReference type="GO" id="GO:0005739">
    <property type="term" value="C:mitochondrion"/>
    <property type="evidence" value="ECO:0007669"/>
    <property type="project" value="TreeGrafter"/>
</dbReference>
<dbReference type="EMBL" id="JMKJ01000055">
    <property type="protein sequence ID" value="KGG52652.1"/>
    <property type="molecule type" value="Genomic_DNA"/>
</dbReference>
<accession>A0A098VUK1</accession>
<keyword evidence="3 5" id="KW-0560">Oxidoreductase</keyword>
<comment type="caution">
    <text evidence="7">The sequence shown here is derived from an EMBL/GenBank/DDBJ whole genome shotgun (WGS) entry which is preliminary data.</text>
</comment>
<comment type="similarity">
    <text evidence="1 5">Belongs to the proline oxidase family.</text>
</comment>
<dbReference type="InterPro" id="IPR002872">
    <property type="entry name" value="Proline_DH_dom"/>
</dbReference>
<evidence type="ECO:0000256" key="3">
    <source>
        <dbReference type="ARBA" id="ARBA00023002"/>
    </source>
</evidence>
<dbReference type="GeneID" id="25258490"/>
<keyword evidence="4 5" id="KW-0642">Proline metabolism</keyword>
<evidence type="ECO:0000313" key="8">
    <source>
        <dbReference type="Proteomes" id="UP000029725"/>
    </source>
</evidence>
<dbReference type="AlphaFoldDB" id="A0A098VUK1"/>
<dbReference type="Pfam" id="PF01619">
    <property type="entry name" value="Pro_dh"/>
    <property type="match status" value="1"/>
</dbReference>
<proteinExistence type="inferred from homology"/>
<sequence>MIGQLLGMADHLTFSIANSDLAIPYKYVPVGTVEEVLPYLLRRAQENSSLFGRATDERNQIKTVISERIKNLLSSPFLKTTVSGNTT</sequence>
<dbReference type="GO" id="GO:0010133">
    <property type="term" value="P:L-proline catabolic process to L-glutamate"/>
    <property type="evidence" value="ECO:0007669"/>
    <property type="project" value="TreeGrafter"/>
</dbReference>
<gene>
    <name evidence="7" type="ORF">DI09_14p350</name>
</gene>
<dbReference type="OrthoDB" id="5464at2759"/>
<dbReference type="InterPro" id="IPR029041">
    <property type="entry name" value="FAD-linked_oxidoreductase-like"/>
</dbReference>
<dbReference type="VEuPathDB" id="MicrosporidiaDB:DI09_14p350"/>
<dbReference type="HOGENOM" id="CLU_2483850_0_0_1"/>
<comment type="catalytic activity">
    <reaction evidence="5">
        <text>L-proline + a quinone = (S)-1-pyrroline-5-carboxylate + a quinol + H(+)</text>
        <dbReference type="Rhea" id="RHEA:23784"/>
        <dbReference type="ChEBI" id="CHEBI:15378"/>
        <dbReference type="ChEBI" id="CHEBI:17388"/>
        <dbReference type="ChEBI" id="CHEBI:24646"/>
        <dbReference type="ChEBI" id="CHEBI:60039"/>
        <dbReference type="ChEBI" id="CHEBI:132124"/>
        <dbReference type="EC" id="1.5.5.2"/>
    </reaction>
</comment>
<dbReference type="InterPro" id="IPR015659">
    <property type="entry name" value="Proline_oxidase"/>
</dbReference>
<comment type="function">
    <text evidence="5">Converts proline to delta-1-pyrroline-5-carboxylate.</text>
</comment>
<comment type="cofactor">
    <cofactor evidence="5">
        <name>FAD</name>
        <dbReference type="ChEBI" id="CHEBI:57692"/>
    </cofactor>
</comment>
<evidence type="ECO:0000256" key="4">
    <source>
        <dbReference type="ARBA" id="ARBA00023062"/>
    </source>
</evidence>
<dbReference type="Proteomes" id="UP000029725">
    <property type="component" value="Unassembled WGS sequence"/>
</dbReference>
<dbReference type="GO" id="GO:0004657">
    <property type="term" value="F:proline dehydrogenase activity"/>
    <property type="evidence" value="ECO:0007669"/>
    <property type="project" value="UniProtKB-EC"/>
</dbReference>
<keyword evidence="5" id="KW-0285">Flavoprotein</keyword>
<dbReference type="SUPFAM" id="SSF51730">
    <property type="entry name" value="FAD-linked oxidoreductase"/>
    <property type="match status" value="1"/>
</dbReference>
<dbReference type="GO" id="GO:0071949">
    <property type="term" value="F:FAD binding"/>
    <property type="evidence" value="ECO:0007669"/>
    <property type="project" value="TreeGrafter"/>
</dbReference>